<evidence type="ECO:0000259" key="1">
    <source>
        <dbReference type="Pfam" id="PF02540"/>
    </source>
</evidence>
<gene>
    <name evidence="2" type="ORF">J3E07_000367</name>
</gene>
<dbReference type="Pfam" id="PF02540">
    <property type="entry name" value="NAD_synthase"/>
    <property type="match status" value="1"/>
</dbReference>
<dbReference type="EMBL" id="JAGGMV010000001">
    <property type="protein sequence ID" value="MBP2200969.1"/>
    <property type="molecule type" value="Genomic_DNA"/>
</dbReference>
<sequence>MDDATQNNKDNIKKDKLNKIDKKYKLSTELKFAKKTRELEEFGAIPYNKYAECELCIHTSETRPMYEYNGKKFCIECINALRFPRNFEKMSEELFNHLRVQKQKNNKYDCILGFSGGKDSVVALYLLVNDLKLKPLCVTVDNGYMADEAMENCKNIAKYFKVDWLVLNRDYTKFFNKMIERGESPCRICSDMNMHELWHFARQTNITTIVTGHELPFGTTALRNMKKDITLVRLLVGYKLSEKERYEILDNLPWNKPDLGGYTTNCLVLGYALQEFYKRRNISFEYDRVSAMIRYGLMTKEEALSSLECPEVPLEVLKELKNRGLNVKIEKIEKSNNI</sequence>
<reference evidence="2" key="1">
    <citation type="submission" date="2021-03" db="EMBL/GenBank/DDBJ databases">
        <title>Genomic Encyclopedia of Type Strains, Phase IV (KMG-V): Genome sequencing to study the core and pangenomes of soil and plant-associated prokaryotes.</title>
        <authorList>
            <person name="Whitman W."/>
        </authorList>
    </citation>
    <scope>NUCLEOTIDE SEQUENCE</scope>
    <source>
        <strain evidence="2">C4</strain>
    </source>
</reference>
<comment type="caution">
    <text evidence="2">The sequence shown here is derived from an EMBL/GenBank/DDBJ whole genome shotgun (WGS) entry which is preliminary data.</text>
</comment>
<dbReference type="PANTHER" id="PTHR43169:SF3">
    <property type="entry name" value="ATPASE, PP-LOOP SUPERFAMILY-RELATED"/>
    <property type="match status" value="1"/>
</dbReference>
<dbReference type="InterPro" id="IPR052188">
    <property type="entry name" value="Ni-pincer_cofactor_biosynth"/>
</dbReference>
<proteinExistence type="predicted"/>
<dbReference type="Gene3D" id="3.40.50.620">
    <property type="entry name" value="HUPs"/>
    <property type="match status" value="1"/>
</dbReference>
<name>A0A8J7REZ8_METVO</name>
<protein>
    <submittedName>
        <fullName evidence="2">tRNA(Ile)-lysidine synthase TilS/MesJ</fullName>
    </submittedName>
</protein>
<feature type="domain" description="NAD/GMP synthase" evidence="1">
    <location>
        <begin position="93"/>
        <end position="214"/>
    </location>
</feature>
<dbReference type="GO" id="GO:0006163">
    <property type="term" value="P:purine nucleotide metabolic process"/>
    <property type="evidence" value="ECO:0007669"/>
    <property type="project" value="UniProtKB-ARBA"/>
</dbReference>
<evidence type="ECO:0000313" key="2">
    <source>
        <dbReference type="EMBL" id="MBP2200969.1"/>
    </source>
</evidence>
<dbReference type="PANTHER" id="PTHR43169">
    <property type="entry name" value="EXSB FAMILY PROTEIN"/>
    <property type="match status" value="1"/>
</dbReference>
<dbReference type="Proteomes" id="UP000740329">
    <property type="component" value="Unassembled WGS sequence"/>
</dbReference>
<dbReference type="InterPro" id="IPR022310">
    <property type="entry name" value="NAD/GMP_synthase"/>
</dbReference>
<accession>A0A8J7REZ8</accession>
<evidence type="ECO:0000313" key="3">
    <source>
        <dbReference type="Proteomes" id="UP000740329"/>
    </source>
</evidence>
<dbReference type="InterPro" id="IPR014729">
    <property type="entry name" value="Rossmann-like_a/b/a_fold"/>
</dbReference>
<dbReference type="SUPFAM" id="SSF52402">
    <property type="entry name" value="Adenine nucleotide alpha hydrolases-like"/>
    <property type="match status" value="1"/>
</dbReference>
<dbReference type="AlphaFoldDB" id="A0A8J7REZ8"/>
<organism evidence="2 3">
    <name type="scientific">Methanococcus voltae</name>
    <dbReference type="NCBI Taxonomy" id="2188"/>
    <lineage>
        <taxon>Archaea</taxon>
        <taxon>Methanobacteriati</taxon>
        <taxon>Methanobacteriota</taxon>
        <taxon>Methanomada group</taxon>
        <taxon>Methanococci</taxon>
        <taxon>Methanococcales</taxon>
        <taxon>Methanococcaceae</taxon>
        <taxon>Methanococcus</taxon>
    </lineage>
</organism>